<reference evidence="1" key="1">
    <citation type="submission" date="2021-01" db="EMBL/GenBank/DDBJ databases">
        <authorList>
            <consortium name="Genoscope - CEA"/>
            <person name="William W."/>
        </authorList>
    </citation>
    <scope>NUCLEOTIDE SEQUENCE</scope>
</reference>
<evidence type="ECO:0000313" key="1">
    <source>
        <dbReference type="EMBL" id="CAF2006217.1"/>
    </source>
</evidence>
<gene>
    <name evidence="1" type="ORF">DARMORV10_C07P36850.1</name>
</gene>
<proteinExistence type="predicted"/>
<accession>A0A816MTE7</accession>
<name>A0A816MTE7_BRANA</name>
<dbReference type="EMBL" id="HG994371">
    <property type="protein sequence ID" value="CAF2006217.1"/>
    <property type="molecule type" value="Genomic_DNA"/>
</dbReference>
<organism evidence="1">
    <name type="scientific">Brassica napus</name>
    <name type="common">Rape</name>
    <dbReference type="NCBI Taxonomy" id="3708"/>
    <lineage>
        <taxon>Eukaryota</taxon>
        <taxon>Viridiplantae</taxon>
        <taxon>Streptophyta</taxon>
        <taxon>Embryophyta</taxon>
        <taxon>Tracheophyta</taxon>
        <taxon>Spermatophyta</taxon>
        <taxon>Magnoliopsida</taxon>
        <taxon>eudicotyledons</taxon>
        <taxon>Gunneridae</taxon>
        <taxon>Pentapetalae</taxon>
        <taxon>rosids</taxon>
        <taxon>malvids</taxon>
        <taxon>Brassicales</taxon>
        <taxon>Brassicaceae</taxon>
        <taxon>Brassiceae</taxon>
        <taxon>Brassica</taxon>
    </lineage>
</organism>
<protein>
    <submittedName>
        <fullName evidence="1">(rape) hypothetical protein</fullName>
    </submittedName>
</protein>
<sequence length="101" mass="11829">MIVNCKDYNALMIMRCGDVSGVLPQNQGKVYGSKDIVIMLMKLFFENGEVNLELNLRKYMRRKRIALMAMHWNSLPMHSVFEENTMMLLSAQRKQWRDEGA</sequence>
<dbReference type="Proteomes" id="UP001295469">
    <property type="component" value="Chromosome C07"/>
</dbReference>
<dbReference type="AlphaFoldDB" id="A0A816MTE7"/>